<keyword evidence="2" id="KW-1185">Reference proteome</keyword>
<evidence type="ECO:0000313" key="1">
    <source>
        <dbReference type="EMBL" id="CAH0516953.1"/>
    </source>
</evidence>
<evidence type="ECO:0000313" key="2">
    <source>
        <dbReference type="Proteomes" id="UP001158986"/>
    </source>
</evidence>
<name>A0ABN8D0N9_9STRA</name>
<gene>
    <name evidence="1" type="ORF">PBS001_LOCUS3588</name>
</gene>
<dbReference type="EMBL" id="CAKLCB010000218">
    <property type="protein sequence ID" value="CAH0516953.1"/>
    <property type="molecule type" value="Genomic_DNA"/>
</dbReference>
<reference evidence="1 2" key="1">
    <citation type="submission" date="2021-11" db="EMBL/GenBank/DDBJ databases">
        <authorList>
            <person name="Islam A."/>
            <person name="Islam S."/>
            <person name="Flora M.S."/>
            <person name="Rahman M."/>
            <person name="Ziaur R.M."/>
            <person name="Epstein J.H."/>
            <person name="Hassan M."/>
            <person name="Klassen M."/>
            <person name="Woodard K."/>
            <person name="Webb A."/>
            <person name="Webby R.J."/>
            <person name="El Zowalaty M.E."/>
        </authorList>
    </citation>
    <scope>NUCLEOTIDE SEQUENCE [LARGE SCALE GENOMIC DNA]</scope>
    <source>
        <strain evidence="1">Pbs1</strain>
    </source>
</reference>
<evidence type="ECO:0008006" key="3">
    <source>
        <dbReference type="Google" id="ProtNLM"/>
    </source>
</evidence>
<proteinExistence type="predicted"/>
<sequence>MEAGPGILEGIRRYTPAASAITGDMQPDLVEPNVCVRAFISLEKHHQILLRNAYNISHPLSDALGERSPSWTSGTVVDDSWVEFNIGALYSTQKKVPTSSVVVSKKAVA</sequence>
<protein>
    <recommendedName>
        <fullName evidence="3">F5/8 type C domain-containing protein</fullName>
    </recommendedName>
</protein>
<dbReference type="Proteomes" id="UP001158986">
    <property type="component" value="Unassembled WGS sequence"/>
</dbReference>
<organism evidence="1 2">
    <name type="scientific">Peronospora belbahrii</name>
    <dbReference type="NCBI Taxonomy" id="622444"/>
    <lineage>
        <taxon>Eukaryota</taxon>
        <taxon>Sar</taxon>
        <taxon>Stramenopiles</taxon>
        <taxon>Oomycota</taxon>
        <taxon>Peronosporomycetes</taxon>
        <taxon>Peronosporales</taxon>
        <taxon>Peronosporaceae</taxon>
        <taxon>Peronospora</taxon>
    </lineage>
</organism>
<comment type="caution">
    <text evidence="1">The sequence shown here is derived from an EMBL/GenBank/DDBJ whole genome shotgun (WGS) entry which is preliminary data.</text>
</comment>
<accession>A0ABN8D0N9</accession>